<dbReference type="Proteomes" id="UP001152798">
    <property type="component" value="Chromosome 4"/>
</dbReference>
<dbReference type="PANTHER" id="PTHR31021">
    <property type="entry name" value="ADENOMATOSIS POLYPOSIS COLI DOWN-REGULATED 1"/>
    <property type="match status" value="1"/>
</dbReference>
<dbReference type="OrthoDB" id="6609568at2759"/>
<evidence type="ECO:0000256" key="1">
    <source>
        <dbReference type="ARBA" id="ARBA00004167"/>
    </source>
</evidence>
<gene>
    <name evidence="7" type="ORF">NEZAVI_LOCUS7881</name>
</gene>
<dbReference type="InterPro" id="IPR029405">
    <property type="entry name" value="APCDD1_dom"/>
</dbReference>
<dbReference type="InterPro" id="IPR042425">
    <property type="entry name" value="APCDD1"/>
</dbReference>
<evidence type="ECO:0000256" key="5">
    <source>
        <dbReference type="ARBA" id="ARBA00023180"/>
    </source>
</evidence>
<dbReference type="GO" id="GO:0030178">
    <property type="term" value="P:negative regulation of Wnt signaling pathway"/>
    <property type="evidence" value="ECO:0007669"/>
    <property type="project" value="InterPro"/>
</dbReference>
<keyword evidence="4" id="KW-0472">Membrane</keyword>
<dbReference type="Pfam" id="PF14921">
    <property type="entry name" value="APCDDC"/>
    <property type="match status" value="1"/>
</dbReference>
<reference evidence="7" key="1">
    <citation type="submission" date="2022-01" db="EMBL/GenBank/DDBJ databases">
        <authorList>
            <person name="King R."/>
        </authorList>
    </citation>
    <scope>NUCLEOTIDE SEQUENCE</scope>
</reference>
<proteinExistence type="predicted"/>
<keyword evidence="3" id="KW-0732">Signal</keyword>
<evidence type="ECO:0000313" key="8">
    <source>
        <dbReference type="Proteomes" id="UP001152798"/>
    </source>
</evidence>
<evidence type="ECO:0000256" key="4">
    <source>
        <dbReference type="ARBA" id="ARBA00023136"/>
    </source>
</evidence>
<dbReference type="GO" id="GO:0017147">
    <property type="term" value="F:Wnt-protein binding"/>
    <property type="evidence" value="ECO:0007669"/>
    <property type="project" value="InterPro"/>
</dbReference>
<keyword evidence="5" id="KW-0325">Glycoprotein</keyword>
<protein>
    <recommendedName>
        <fullName evidence="6">APCDD1 domain-containing protein</fullName>
    </recommendedName>
</protein>
<evidence type="ECO:0000313" key="7">
    <source>
        <dbReference type="EMBL" id="CAH1398185.1"/>
    </source>
</evidence>
<evidence type="ECO:0000259" key="6">
    <source>
        <dbReference type="SMART" id="SM01352"/>
    </source>
</evidence>
<name>A0A9P0MM85_NEZVI</name>
<dbReference type="GO" id="GO:0005886">
    <property type="term" value="C:plasma membrane"/>
    <property type="evidence" value="ECO:0007669"/>
    <property type="project" value="InterPro"/>
</dbReference>
<organism evidence="7 8">
    <name type="scientific">Nezara viridula</name>
    <name type="common">Southern green stink bug</name>
    <name type="synonym">Cimex viridulus</name>
    <dbReference type="NCBI Taxonomy" id="85310"/>
    <lineage>
        <taxon>Eukaryota</taxon>
        <taxon>Metazoa</taxon>
        <taxon>Ecdysozoa</taxon>
        <taxon>Arthropoda</taxon>
        <taxon>Hexapoda</taxon>
        <taxon>Insecta</taxon>
        <taxon>Pterygota</taxon>
        <taxon>Neoptera</taxon>
        <taxon>Paraneoptera</taxon>
        <taxon>Hemiptera</taxon>
        <taxon>Heteroptera</taxon>
        <taxon>Panheteroptera</taxon>
        <taxon>Pentatomomorpha</taxon>
        <taxon>Pentatomoidea</taxon>
        <taxon>Pentatomidae</taxon>
        <taxon>Pentatominae</taxon>
        <taxon>Nezara</taxon>
    </lineage>
</organism>
<comment type="subcellular location">
    <subcellularLocation>
        <location evidence="1">Membrane</location>
        <topology evidence="1">Single-pass membrane protein</topology>
    </subcellularLocation>
</comment>
<evidence type="ECO:0000256" key="3">
    <source>
        <dbReference type="ARBA" id="ARBA00022729"/>
    </source>
</evidence>
<sequence>MAAAVEKLPMCETKTLIGPEYLLRSIAYTDNETYVALLHRYRDPFCSVPWISSSSKGRAGLRGRSWVRLKLPLALSTALSQSFRSAGYSHHHQVLSHGAADEISSQLNTTCPGLIKRRWRPHTDYTIYTSSDAAEGANDGTESLSGSVACLKPLKLPHEEAGVLRVQVRPPSPPHPATRRTELLLGETKPKGTVFQPPLLFAAQVSTS</sequence>
<keyword evidence="8" id="KW-1185">Reference proteome</keyword>
<feature type="domain" description="APCDD1" evidence="6">
    <location>
        <begin position="3"/>
        <end position="208"/>
    </location>
</feature>
<dbReference type="PANTHER" id="PTHR31021:SF1">
    <property type="entry name" value="CHROMOSOME UNDETERMINED SCAFFOLD_56, WHOLE GENOME SHOTGUN SEQUENCE"/>
    <property type="match status" value="1"/>
</dbReference>
<dbReference type="AlphaFoldDB" id="A0A9P0MM85"/>
<keyword evidence="2" id="KW-0812">Transmembrane</keyword>
<evidence type="ECO:0000256" key="2">
    <source>
        <dbReference type="ARBA" id="ARBA00022692"/>
    </source>
</evidence>
<dbReference type="SMART" id="SM01352">
    <property type="entry name" value="APCDDC"/>
    <property type="match status" value="1"/>
</dbReference>
<dbReference type="EMBL" id="OV725080">
    <property type="protein sequence ID" value="CAH1398185.1"/>
    <property type="molecule type" value="Genomic_DNA"/>
</dbReference>
<accession>A0A9P0MM85</accession>